<protein>
    <submittedName>
        <fullName evidence="3">NUDT9</fullName>
        <ecNumber evidence="3">3.6.1.13</ecNumber>
    </submittedName>
</protein>
<feature type="transmembrane region" description="Helical" evidence="1">
    <location>
        <begin position="48"/>
        <end position="67"/>
    </location>
</feature>
<organism evidence="3 4">
    <name type="scientific">Acanthosepion pharaonis</name>
    <name type="common">Pharaoh cuttlefish</name>
    <name type="synonym">Sepia pharaonis</name>
    <dbReference type="NCBI Taxonomy" id="158019"/>
    <lineage>
        <taxon>Eukaryota</taxon>
        <taxon>Metazoa</taxon>
        <taxon>Spiralia</taxon>
        <taxon>Lophotrochozoa</taxon>
        <taxon>Mollusca</taxon>
        <taxon>Cephalopoda</taxon>
        <taxon>Coleoidea</taxon>
        <taxon>Decapodiformes</taxon>
        <taxon>Sepiida</taxon>
        <taxon>Sepiina</taxon>
        <taxon>Sepiidae</taxon>
        <taxon>Acanthosepion</taxon>
    </lineage>
</organism>
<dbReference type="Proteomes" id="UP000597762">
    <property type="component" value="Unassembled WGS sequence"/>
</dbReference>
<evidence type="ECO:0000259" key="2">
    <source>
        <dbReference type="PROSITE" id="PS51462"/>
    </source>
</evidence>
<dbReference type="InterPro" id="IPR000086">
    <property type="entry name" value="NUDIX_hydrolase_dom"/>
</dbReference>
<evidence type="ECO:0000313" key="3">
    <source>
        <dbReference type="EMBL" id="CAE1148863.1"/>
    </source>
</evidence>
<evidence type="ECO:0000256" key="1">
    <source>
        <dbReference type="SAM" id="Phobius"/>
    </source>
</evidence>
<evidence type="ECO:0000313" key="4">
    <source>
        <dbReference type="Proteomes" id="UP000597762"/>
    </source>
</evidence>
<sequence length="393" mass="44999">MESINPILQHHQLWWVGHVHCMDDIRLLKRLIHEATDVISRGSKSSPVSIVLIVLLVISVIILFISYSPLRVSLTNTVSGKTIQESTVITYTSMGRNFSQIIKTGSRYQKNVTMTPWNNNCRNGMYPRTADIYRFNVPTELVPWEKEFKNYKPVDYTAPVVLSMPEWADVEVRNTTIRLNFNQIDGKVDRTSSQKKYDVIDGVPRNPIGRTGVCGRGLLGRWGPNHAADPIVTRWKMENKQRVKGKDGRNILQFIAIQRHDTGDWALPGGMVDPGEFVPTTLQREFSEEALNIEHMTVEERNILNNKLKELFHSGKEIYRGYVDDIRNTDNAWIETVAMYFHDEIGSTVGNLTLHAGDDAARVKWMDVSNKLNLYASHRFFLEKVSQELNASW</sequence>
<dbReference type="PANTHER" id="PTHR13030">
    <property type="entry name" value="NUDIX HYDROLASE"/>
    <property type="match status" value="1"/>
</dbReference>
<keyword evidence="4" id="KW-1185">Reference proteome</keyword>
<dbReference type="SUPFAM" id="SSF55811">
    <property type="entry name" value="Nudix"/>
    <property type="match status" value="1"/>
</dbReference>
<keyword evidence="1" id="KW-0812">Transmembrane</keyword>
<dbReference type="Pfam" id="PF00293">
    <property type="entry name" value="NUDIX"/>
    <property type="match status" value="1"/>
</dbReference>
<dbReference type="CDD" id="cd03670">
    <property type="entry name" value="NUDIX_ADPRase_Nudt9"/>
    <property type="match status" value="1"/>
</dbReference>
<dbReference type="PROSITE" id="PS51462">
    <property type="entry name" value="NUDIX"/>
    <property type="match status" value="1"/>
</dbReference>
<dbReference type="GO" id="GO:0047631">
    <property type="term" value="F:ADP-ribose diphosphatase activity"/>
    <property type="evidence" value="ECO:0007669"/>
    <property type="project" value="UniProtKB-EC"/>
</dbReference>
<accession>A0A812APY4</accession>
<dbReference type="Pfam" id="PF25969">
    <property type="entry name" value="NUDT9_N"/>
    <property type="match status" value="1"/>
</dbReference>
<gene>
    <name evidence="3" type="ORF">SPHA_2554</name>
</gene>
<comment type="caution">
    <text evidence="3">The sequence shown here is derived from an EMBL/GenBank/DDBJ whole genome shotgun (WGS) entry which is preliminary data.</text>
</comment>
<dbReference type="InterPro" id="IPR015797">
    <property type="entry name" value="NUDIX_hydrolase-like_dom_sf"/>
</dbReference>
<feature type="domain" description="Nudix hydrolase" evidence="2">
    <location>
        <begin position="224"/>
        <end position="388"/>
    </location>
</feature>
<dbReference type="EMBL" id="CAHIKZ030000071">
    <property type="protein sequence ID" value="CAE1148863.1"/>
    <property type="molecule type" value="Genomic_DNA"/>
</dbReference>
<dbReference type="OrthoDB" id="9972248at2759"/>
<dbReference type="AlphaFoldDB" id="A0A812APY4"/>
<dbReference type="InterPro" id="IPR039989">
    <property type="entry name" value="NUDT9"/>
</dbReference>
<name>A0A812APY4_ACAPH</name>
<dbReference type="PANTHER" id="PTHR13030:SF8">
    <property type="entry name" value="ADP-RIBOSE PYROPHOSPHATASE, MITOCHONDRIAL"/>
    <property type="match status" value="1"/>
</dbReference>
<keyword evidence="1" id="KW-1133">Transmembrane helix</keyword>
<keyword evidence="3" id="KW-0378">Hydrolase</keyword>
<keyword evidence="1" id="KW-0472">Membrane</keyword>
<proteinExistence type="predicted"/>
<reference evidence="3" key="1">
    <citation type="submission" date="2021-01" db="EMBL/GenBank/DDBJ databases">
        <authorList>
            <person name="Li R."/>
            <person name="Bekaert M."/>
        </authorList>
    </citation>
    <scope>NUCLEOTIDE SEQUENCE</scope>
    <source>
        <strain evidence="3">Farmed</strain>
    </source>
</reference>
<dbReference type="Gene3D" id="3.90.79.10">
    <property type="entry name" value="Nucleoside Triphosphate Pyrophosphohydrolase"/>
    <property type="match status" value="1"/>
</dbReference>
<dbReference type="EC" id="3.6.1.13" evidence="3"/>